<protein>
    <submittedName>
        <fullName evidence="7">Amino acid transporter</fullName>
    </submittedName>
</protein>
<feature type="transmembrane region" description="Helical" evidence="6">
    <location>
        <begin position="74"/>
        <end position="91"/>
    </location>
</feature>
<evidence type="ECO:0000256" key="4">
    <source>
        <dbReference type="ARBA" id="ARBA00022989"/>
    </source>
</evidence>
<evidence type="ECO:0000256" key="6">
    <source>
        <dbReference type="SAM" id="Phobius"/>
    </source>
</evidence>
<keyword evidence="4 6" id="KW-1133">Transmembrane helix</keyword>
<feature type="transmembrane region" description="Helical" evidence="6">
    <location>
        <begin position="39"/>
        <end position="62"/>
    </location>
</feature>
<feature type="transmembrane region" description="Helical" evidence="6">
    <location>
        <begin position="6"/>
        <end position="27"/>
    </location>
</feature>
<evidence type="ECO:0000256" key="1">
    <source>
        <dbReference type="ARBA" id="ARBA00004651"/>
    </source>
</evidence>
<evidence type="ECO:0000256" key="3">
    <source>
        <dbReference type="ARBA" id="ARBA00022692"/>
    </source>
</evidence>
<keyword evidence="3 6" id="KW-0812">Transmembrane</keyword>
<evidence type="ECO:0000313" key="8">
    <source>
        <dbReference type="Proteomes" id="UP000565724"/>
    </source>
</evidence>
<reference evidence="7 8" key="1">
    <citation type="submission" date="2020-05" db="EMBL/GenBank/DDBJ databases">
        <title>Genome Sequencing of Type Strains.</title>
        <authorList>
            <person name="Lemaire J.F."/>
            <person name="Inderbitzin P."/>
            <person name="Gregorio O.A."/>
            <person name="Collins S.B."/>
            <person name="Wespe N."/>
            <person name="Knight-Connoni V."/>
        </authorList>
    </citation>
    <scope>NUCLEOTIDE SEQUENCE [LARGE SCALE GENOMIC DNA]</scope>
    <source>
        <strain evidence="7 8">ATCC 25174</strain>
    </source>
</reference>
<keyword evidence="5 6" id="KW-0472">Membrane</keyword>
<evidence type="ECO:0000256" key="5">
    <source>
        <dbReference type="ARBA" id="ARBA00023136"/>
    </source>
</evidence>
<dbReference type="GO" id="GO:0005886">
    <property type="term" value="C:plasma membrane"/>
    <property type="evidence" value="ECO:0007669"/>
    <property type="project" value="UniProtKB-SubCell"/>
</dbReference>
<feature type="transmembrane region" description="Helical" evidence="6">
    <location>
        <begin position="144"/>
        <end position="168"/>
    </location>
</feature>
<keyword evidence="2" id="KW-1003">Cell membrane</keyword>
<accession>A0A7Y6A432</accession>
<comment type="subcellular location">
    <subcellularLocation>
        <location evidence="1">Cell membrane</location>
        <topology evidence="1">Multi-pass membrane protein</topology>
    </subcellularLocation>
</comment>
<proteinExistence type="predicted"/>
<keyword evidence="8" id="KW-1185">Reference proteome</keyword>
<organism evidence="7 8">
    <name type="scientific">Cellulomonas humilata</name>
    <dbReference type="NCBI Taxonomy" id="144055"/>
    <lineage>
        <taxon>Bacteria</taxon>
        <taxon>Bacillati</taxon>
        <taxon>Actinomycetota</taxon>
        <taxon>Actinomycetes</taxon>
        <taxon>Micrococcales</taxon>
        <taxon>Cellulomonadaceae</taxon>
        <taxon>Cellulomonas</taxon>
    </lineage>
</organism>
<dbReference type="Pfam" id="PF01810">
    <property type="entry name" value="LysE"/>
    <property type="match status" value="1"/>
</dbReference>
<dbReference type="GO" id="GO:0015171">
    <property type="term" value="F:amino acid transmembrane transporter activity"/>
    <property type="evidence" value="ECO:0007669"/>
    <property type="project" value="TreeGrafter"/>
</dbReference>
<dbReference type="InterPro" id="IPR001123">
    <property type="entry name" value="LeuE-type"/>
</dbReference>
<dbReference type="Proteomes" id="UP000565724">
    <property type="component" value="Unassembled WGS sequence"/>
</dbReference>
<gene>
    <name evidence="7" type="ORF">HP550_12630</name>
</gene>
<dbReference type="RefSeq" id="WP_175348024.1">
    <property type="nucleotide sequence ID" value="NZ_JABMCI010000066.1"/>
</dbReference>
<dbReference type="AlphaFoldDB" id="A0A7Y6A432"/>
<dbReference type="PANTHER" id="PTHR30086:SF20">
    <property type="entry name" value="ARGININE EXPORTER PROTEIN ARGO-RELATED"/>
    <property type="match status" value="1"/>
</dbReference>
<name>A0A7Y6A432_9CELL</name>
<feature type="transmembrane region" description="Helical" evidence="6">
    <location>
        <begin position="180"/>
        <end position="197"/>
    </location>
</feature>
<evidence type="ECO:0000313" key="7">
    <source>
        <dbReference type="EMBL" id="NUU18094.1"/>
    </source>
</evidence>
<evidence type="ECO:0000256" key="2">
    <source>
        <dbReference type="ARBA" id="ARBA00022475"/>
    </source>
</evidence>
<comment type="caution">
    <text evidence="7">The sequence shown here is derived from an EMBL/GenBank/DDBJ whole genome shotgun (WGS) entry which is preliminary data.</text>
</comment>
<dbReference type="PANTHER" id="PTHR30086">
    <property type="entry name" value="ARGININE EXPORTER PROTEIN ARGO"/>
    <property type="match status" value="1"/>
</dbReference>
<sequence>MTSAALAGFLTGLSLIVAIGAQNAFVLRQGIRREHVLPVVAVCAAADALLIAAGIAGLGALVTSHPTVLAVTRYAGAAFLLVLAVGAALRARRPERLDPATEGPAALGAVLSTCLALTFLNPHVYLDTVVLLGSLAHQHDPGAWAFGAGAMVASVAWFTALGFGATYLRPVFARPRAWQVLDVAIAVVMATLAVLLLI</sequence>
<dbReference type="EMBL" id="JABMCI010000066">
    <property type="protein sequence ID" value="NUU18094.1"/>
    <property type="molecule type" value="Genomic_DNA"/>
</dbReference>
<feature type="transmembrane region" description="Helical" evidence="6">
    <location>
        <begin position="103"/>
        <end position="124"/>
    </location>
</feature>